<evidence type="ECO:0000313" key="10">
    <source>
        <dbReference type="EMBL" id="KAG0585355.1"/>
    </source>
</evidence>
<dbReference type="GO" id="GO:0005829">
    <property type="term" value="C:cytosol"/>
    <property type="evidence" value="ECO:0007669"/>
    <property type="project" value="GOC"/>
</dbReference>
<dbReference type="AlphaFoldDB" id="A0A8T0IQP0"/>
<keyword evidence="11" id="KW-1185">Reference proteome</keyword>
<keyword evidence="6 9" id="KW-1133">Transmembrane helix</keyword>
<evidence type="ECO:0000256" key="9">
    <source>
        <dbReference type="SAM" id="Phobius"/>
    </source>
</evidence>
<dbReference type="GO" id="GO:0034067">
    <property type="term" value="P:protein localization to Golgi apparatus"/>
    <property type="evidence" value="ECO:0007669"/>
    <property type="project" value="TreeGrafter"/>
</dbReference>
<evidence type="ECO:0000256" key="2">
    <source>
        <dbReference type="ARBA" id="ARBA00008160"/>
    </source>
</evidence>
<dbReference type="GO" id="GO:0005802">
    <property type="term" value="C:trans-Golgi network"/>
    <property type="evidence" value="ECO:0007669"/>
    <property type="project" value="TreeGrafter"/>
</dbReference>
<evidence type="ECO:0000256" key="6">
    <source>
        <dbReference type="ARBA" id="ARBA00022989"/>
    </source>
</evidence>
<evidence type="ECO:0000256" key="8">
    <source>
        <dbReference type="ARBA" id="ARBA00023136"/>
    </source>
</evidence>
<feature type="transmembrane region" description="Helical" evidence="9">
    <location>
        <begin position="116"/>
        <end position="136"/>
    </location>
</feature>
<comment type="similarity">
    <text evidence="2">Belongs to the SYS1 family.</text>
</comment>
<dbReference type="GO" id="GO:0043001">
    <property type="term" value="P:Golgi to plasma membrane protein transport"/>
    <property type="evidence" value="ECO:0007669"/>
    <property type="project" value="TreeGrafter"/>
</dbReference>
<evidence type="ECO:0008006" key="12">
    <source>
        <dbReference type="Google" id="ProtNLM"/>
    </source>
</evidence>
<dbReference type="OrthoDB" id="542931at2759"/>
<dbReference type="Proteomes" id="UP000822688">
    <property type="component" value="Chromosome 2"/>
</dbReference>
<name>A0A8T0IQP0_CERPU</name>
<feature type="transmembrane region" description="Helical" evidence="9">
    <location>
        <begin position="90"/>
        <end position="110"/>
    </location>
</feature>
<dbReference type="GO" id="GO:0006895">
    <property type="term" value="P:Golgi to endosome transport"/>
    <property type="evidence" value="ECO:0007669"/>
    <property type="project" value="TreeGrafter"/>
</dbReference>
<gene>
    <name evidence="10" type="ORF">KC19_2G005000</name>
</gene>
<keyword evidence="8 9" id="KW-0472">Membrane</keyword>
<evidence type="ECO:0000313" key="11">
    <source>
        <dbReference type="Proteomes" id="UP000822688"/>
    </source>
</evidence>
<comment type="subcellular location">
    <subcellularLocation>
        <location evidence="1">Golgi apparatus membrane</location>
        <topology evidence="1">Multi-pass membrane protein</topology>
    </subcellularLocation>
</comment>
<sequence length="152" mass="17495">MFYGAMIWDPWLILAQIVCIQSLYYMSLGVFLWVFVGTQVPELTLKYFFNNSLVTGASVVGWSIIAAYIVNALCGAAYVFILVERAKKCLDFTVTLYIIHLILCCLYDGFPTSFLWWFVYVLCVVVTALLGEWLCMRRELKDIPMRSTRLDV</sequence>
<evidence type="ECO:0000256" key="3">
    <source>
        <dbReference type="ARBA" id="ARBA00022448"/>
    </source>
</evidence>
<keyword evidence="5" id="KW-0653">Protein transport</keyword>
<evidence type="ECO:0000256" key="5">
    <source>
        <dbReference type="ARBA" id="ARBA00022927"/>
    </source>
</evidence>
<keyword evidence="4 9" id="KW-0812">Transmembrane</keyword>
<proteinExistence type="inferred from homology"/>
<feature type="transmembrane region" description="Helical" evidence="9">
    <location>
        <begin position="56"/>
        <end position="83"/>
    </location>
</feature>
<evidence type="ECO:0000256" key="7">
    <source>
        <dbReference type="ARBA" id="ARBA00023034"/>
    </source>
</evidence>
<feature type="transmembrane region" description="Helical" evidence="9">
    <location>
        <begin position="12"/>
        <end position="36"/>
    </location>
</feature>
<protein>
    <recommendedName>
        <fullName evidence="12">Protein SYS1 homolog</fullName>
    </recommendedName>
</protein>
<dbReference type="EMBL" id="CM026422">
    <property type="protein sequence ID" value="KAG0585355.1"/>
    <property type="molecule type" value="Genomic_DNA"/>
</dbReference>
<dbReference type="InterPro" id="IPR019185">
    <property type="entry name" value="Integral_membrane_SYS1-rel"/>
</dbReference>
<keyword evidence="3" id="KW-0813">Transport</keyword>
<keyword evidence="7" id="KW-0333">Golgi apparatus</keyword>
<dbReference type="PANTHER" id="PTHR12952:SF0">
    <property type="entry name" value="PROTEIN SYS1 HOMOLOG"/>
    <property type="match status" value="1"/>
</dbReference>
<organism evidence="10 11">
    <name type="scientific">Ceratodon purpureus</name>
    <name type="common">Fire moss</name>
    <name type="synonym">Dicranum purpureum</name>
    <dbReference type="NCBI Taxonomy" id="3225"/>
    <lineage>
        <taxon>Eukaryota</taxon>
        <taxon>Viridiplantae</taxon>
        <taxon>Streptophyta</taxon>
        <taxon>Embryophyta</taxon>
        <taxon>Bryophyta</taxon>
        <taxon>Bryophytina</taxon>
        <taxon>Bryopsida</taxon>
        <taxon>Dicranidae</taxon>
        <taxon>Pseudoditrichales</taxon>
        <taxon>Ditrichaceae</taxon>
        <taxon>Ceratodon</taxon>
    </lineage>
</organism>
<evidence type="ECO:0000256" key="4">
    <source>
        <dbReference type="ARBA" id="ARBA00022692"/>
    </source>
</evidence>
<reference evidence="10" key="1">
    <citation type="submission" date="2020-06" db="EMBL/GenBank/DDBJ databases">
        <title>WGS assembly of Ceratodon purpureus strain R40.</title>
        <authorList>
            <person name="Carey S.B."/>
            <person name="Jenkins J."/>
            <person name="Shu S."/>
            <person name="Lovell J.T."/>
            <person name="Sreedasyam A."/>
            <person name="Maumus F."/>
            <person name="Tiley G.P."/>
            <person name="Fernandez-Pozo N."/>
            <person name="Barry K."/>
            <person name="Chen C."/>
            <person name="Wang M."/>
            <person name="Lipzen A."/>
            <person name="Daum C."/>
            <person name="Saski C.A."/>
            <person name="Payton A.C."/>
            <person name="Mcbreen J.C."/>
            <person name="Conrad R.E."/>
            <person name="Kollar L.M."/>
            <person name="Olsson S."/>
            <person name="Huttunen S."/>
            <person name="Landis J.B."/>
            <person name="Wickett N.J."/>
            <person name="Johnson M.G."/>
            <person name="Rensing S.A."/>
            <person name="Grimwood J."/>
            <person name="Schmutz J."/>
            <person name="Mcdaniel S.F."/>
        </authorList>
    </citation>
    <scope>NUCLEOTIDE SEQUENCE</scope>
    <source>
        <strain evidence="10">R40</strain>
    </source>
</reference>
<evidence type="ECO:0000256" key="1">
    <source>
        <dbReference type="ARBA" id="ARBA00004653"/>
    </source>
</evidence>
<dbReference type="Pfam" id="PF09801">
    <property type="entry name" value="SYS1"/>
    <property type="match status" value="1"/>
</dbReference>
<dbReference type="PANTHER" id="PTHR12952">
    <property type="entry name" value="SYS1"/>
    <property type="match status" value="1"/>
</dbReference>
<dbReference type="GO" id="GO:0000139">
    <property type="term" value="C:Golgi membrane"/>
    <property type="evidence" value="ECO:0007669"/>
    <property type="project" value="UniProtKB-SubCell"/>
</dbReference>
<comment type="caution">
    <text evidence="10">The sequence shown here is derived from an EMBL/GenBank/DDBJ whole genome shotgun (WGS) entry which is preliminary data.</text>
</comment>
<accession>A0A8T0IQP0</accession>